<organism evidence="2 3">
    <name type="scientific">Cephaloticoccus primus</name>
    <dbReference type="NCBI Taxonomy" id="1548207"/>
    <lineage>
        <taxon>Bacteria</taxon>
        <taxon>Pseudomonadati</taxon>
        <taxon>Verrucomicrobiota</taxon>
        <taxon>Opitutia</taxon>
        <taxon>Opitutales</taxon>
        <taxon>Opitutaceae</taxon>
        <taxon>Cephaloticoccus</taxon>
    </lineage>
</organism>
<dbReference type="PANTHER" id="PTHR30015:SF7">
    <property type="entry name" value="TYPE IV METHYL-DIRECTED RESTRICTION ENZYME ECOKMRR"/>
    <property type="match status" value="1"/>
</dbReference>
<dbReference type="InterPro" id="IPR052906">
    <property type="entry name" value="Type_IV_Methyl-Rstrct_Enzyme"/>
</dbReference>
<dbReference type="EMBL" id="LSZQ01000041">
    <property type="protein sequence ID" value="KXU35954.1"/>
    <property type="molecule type" value="Genomic_DNA"/>
</dbReference>
<dbReference type="RefSeq" id="WP_068629989.1">
    <property type="nucleotide sequence ID" value="NZ_LSZQ01000041.1"/>
</dbReference>
<dbReference type="PIRSF" id="PIRSF031853">
    <property type="entry name" value="UPC031853"/>
    <property type="match status" value="1"/>
</dbReference>
<dbReference type="AlphaFoldDB" id="A0A139SNA1"/>
<name>A0A139SNA1_9BACT</name>
<dbReference type="GO" id="GO:0043590">
    <property type="term" value="C:bacterial nucleoid"/>
    <property type="evidence" value="ECO:0007669"/>
    <property type="project" value="TreeGrafter"/>
</dbReference>
<dbReference type="InterPro" id="IPR011856">
    <property type="entry name" value="tRNA_endonuc-like_dom_sf"/>
</dbReference>
<sequence>MARMWMVRGEGGRLYDAFRERGVAAVGWRHLAAHAKPGMSRKQLIALYQSADPQAKPGTVVSGASQVWRFLNDIQDGDWVVTYSPANRLYSIGRVAGPAGHRPDWAEQGMPLAREVQWQAQELSRDSLSTGTKNSLGSTLTLFEVPAKAAAEILAALKGHPTPTVEEDTAVITDDLLADIESQALERIKDRVSELDWDDMQQLVAGILRAMGYKTQVSPSGADRGKDIVASPDGFGFEHPRIVVEVKHRKEQMGSPEIRGFLGGRHKDDRGLYVSTGGFSKDAQYEADRAAIPLAMWTLDHVVRALIEHYDATDAETKRLVPLKRLYWPA</sequence>
<accession>A0A139SNA1</accession>
<keyword evidence="2" id="KW-0540">Nuclease</keyword>
<dbReference type="SUPFAM" id="SSF52980">
    <property type="entry name" value="Restriction endonuclease-like"/>
    <property type="match status" value="1"/>
</dbReference>
<dbReference type="PANTHER" id="PTHR30015">
    <property type="entry name" value="MRR RESTRICTION SYSTEM PROTEIN"/>
    <property type="match status" value="1"/>
</dbReference>
<protein>
    <submittedName>
        <fullName evidence="2">Restriction endonuclease</fullName>
    </submittedName>
</protein>
<keyword evidence="3" id="KW-1185">Reference proteome</keyword>
<evidence type="ECO:0000313" key="2">
    <source>
        <dbReference type="EMBL" id="KXU35954.1"/>
    </source>
</evidence>
<evidence type="ECO:0000259" key="1">
    <source>
        <dbReference type="Pfam" id="PF04471"/>
    </source>
</evidence>
<dbReference type="Proteomes" id="UP000070058">
    <property type="component" value="Unassembled WGS sequence"/>
</dbReference>
<gene>
    <name evidence="2" type="ORF">AXK11_05165</name>
</gene>
<dbReference type="GO" id="GO:0009307">
    <property type="term" value="P:DNA restriction-modification system"/>
    <property type="evidence" value="ECO:0007669"/>
    <property type="project" value="InterPro"/>
</dbReference>
<dbReference type="OrthoDB" id="9803736at2"/>
<reference evidence="3" key="1">
    <citation type="submission" date="2016-02" db="EMBL/GenBank/DDBJ databases">
        <authorList>
            <person name="Sanders J.G."/>
            <person name="Lin J.Y."/>
            <person name="Wertz J.T."/>
            <person name="Russell J.A."/>
            <person name="Moreau C.S."/>
            <person name="Powell S."/>
        </authorList>
    </citation>
    <scope>NUCLEOTIDE SEQUENCE [LARGE SCALE GENOMIC DNA]</scope>
    <source>
        <strain evidence="3">CAG34</strain>
    </source>
</reference>
<feature type="domain" description="Restriction endonuclease type IV Mrr" evidence="1">
    <location>
        <begin position="193"/>
        <end position="304"/>
    </location>
</feature>
<keyword evidence="2" id="KW-0378">Hydrolase</keyword>
<proteinExistence type="predicted"/>
<dbReference type="Pfam" id="PF04471">
    <property type="entry name" value="Mrr_cat"/>
    <property type="match status" value="1"/>
</dbReference>
<dbReference type="InterPro" id="IPR007560">
    <property type="entry name" value="Restrct_endonuc_IV_Mrr"/>
</dbReference>
<dbReference type="GO" id="GO:0015666">
    <property type="term" value="F:restriction endodeoxyribonuclease activity"/>
    <property type="evidence" value="ECO:0007669"/>
    <property type="project" value="TreeGrafter"/>
</dbReference>
<evidence type="ECO:0000313" key="3">
    <source>
        <dbReference type="Proteomes" id="UP000070058"/>
    </source>
</evidence>
<keyword evidence="2" id="KW-0255">Endonuclease</keyword>
<dbReference type="InterPro" id="IPR011335">
    <property type="entry name" value="Restrct_endonuc-II-like"/>
</dbReference>
<dbReference type="InterPro" id="IPR016984">
    <property type="entry name" value="UCP031853"/>
</dbReference>
<dbReference type="Gene3D" id="3.40.1350.10">
    <property type="match status" value="1"/>
</dbReference>
<dbReference type="GO" id="GO:0003677">
    <property type="term" value="F:DNA binding"/>
    <property type="evidence" value="ECO:0007669"/>
    <property type="project" value="InterPro"/>
</dbReference>
<comment type="caution">
    <text evidence="2">The sequence shown here is derived from an EMBL/GenBank/DDBJ whole genome shotgun (WGS) entry which is preliminary data.</text>
</comment>